<dbReference type="EMBL" id="JBANRG010000129">
    <property type="protein sequence ID" value="KAK7434240.1"/>
    <property type="molecule type" value="Genomic_DNA"/>
</dbReference>
<dbReference type="Gene3D" id="3.80.10.10">
    <property type="entry name" value="Ribonuclease Inhibitor"/>
    <property type="match status" value="1"/>
</dbReference>
<evidence type="ECO:0000256" key="1">
    <source>
        <dbReference type="SAM" id="MobiDB-lite"/>
    </source>
</evidence>
<feature type="region of interest" description="Disordered" evidence="1">
    <location>
        <begin position="102"/>
        <end position="126"/>
    </location>
</feature>
<evidence type="ECO:0000313" key="3">
    <source>
        <dbReference type="EMBL" id="KAK7442450.1"/>
    </source>
</evidence>
<feature type="region of interest" description="Disordered" evidence="1">
    <location>
        <begin position="150"/>
        <end position="178"/>
    </location>
</feature>
<feature type="compositionally biased region" description="Polar residues" evidence="1">
    <location>
        <begin position="1"/>
        <end position="10"/>
    </location>
</feature>
<accession>A0ABR1IMV1</accession>
<sequence>MSLNYTQQLSRRARNSSSTTSSETTLIVPVVDPLNPLYVPSIPAALYLSSLRENLLPLDAVDVDDGHDLKMKTRDRTHAHTLVEDSGIQKRQRAHIAKENRIRRVGSGTGSGPGKVKAKKKSPQDVLHVSSFTRSLGQVILQVEKEKIRRQKEVEKDRKTETKKKQDQDQDKQDKDKNGKTITASTIITTATADANVDARAHTLDSGDCHDYGTPLPPRPLPIAASGPRLRAGLRQRPIRKTRKDRAAAEAVAAATSSQVSSSTAAAAANVKHEGAVQTATFYPPPRPLPSDNNRVARTDFDFDFDCSMTSPLSLPPLPPLQDPELELSVELEKTMLSFSRSRDCHDYSIKVEEESHVSESELESPAGGPSSRQSLGLSPEIPVLDNSRAPARYEDDEDILGLELGSKFSPDLSFVLMANGVKEEEEEEEEETSSLMSPVVWVRDRARTRANAKSGAVLLTELEERKEDKERRRKPNTQVKRRLKDAFPELFGEVEAGAGGPGRRGSFLELPERINKEVSGYTQADRESEMMIRGVADYCDAGEEREEEEGDETLIKELEELKKEKVLMLGSNFIETGFEMDMGMNWREREKKRRRKTGFPPRSYPAYAGLRYSPLKENGEEKETAEEVDSMVSRVKELEDMLYGPPIGTETPRGYKSLAGRLDKMLPGLRLGRRLEQLDASSKTHQGIVDLLGREGLLNERILEVFRSSEIQKLGLGPSMADEGGLNLGAGGILGVLRKPNSFLFLTELDFRGTKLDDTDLRGLSAILKLSRLGLDYTGIGNEGVFNLVSLKQTLNYLSLKGNTDVDDDAVPGLIVLWRLVKLGLVDTGIGMCGLRRMARVIEEERRVVDVEIPGRCEEYIESIPTQYLVHPQPPLITIPAVCTRLSAGALKRNLEAHKAVNSNILASGTREEMKERLEGILKTREVDLVVWGMVYGN</sequence>
<organism evidence="2 4">
    <name type="scientific">Marasmiellus scandens</name>
    <dbReference type="NCBI Taxonomy" id="2682957"/>
    <lineage>
        <taxon>Eukaryota</taxon>
        <taxon>Fungi</taxon>
        <taxon>Dikarya</taxon>
        <taxon>Basidiomycota</taxon>
        <taxon>Agaricomycotina</taxon>
        <taxon>Agaricomycetes</taxon>
        <taxon>Agaricomycetidae</taxon>
        <taxon>Agaricales</taxon>
        <taxon>Marasmiineae</taxon>
        <taxon>Omphalotaceae</taxon>
        <taxon>Marasmiellus</taxon>
    </lineage>
</organism>
<proteinExistence type="predicted"/>
<reference evidence="2 4" key="1">
    <citation type="submission" date="2024-01" db="EMBL/GenBank/DDBJ databases">
        <title>A draft genome for the cacao thread blight pathogen Marasmiellus scandens.</title>
        <authorList>
            <person name="Baruah I.K."/>
            <person name="Leung J."/>
            <person name="Bukari Y."/>
            <person name="Amoako-Attah I."/>
            <person name="Meinhardt L.W."/>
            <person name="Bailey B.A."/>
            <person name="Cohen S.P."/>
        </authorList>
    </citation>
    <scope>NUCLEOTIDE SEQUENCE [LARGE SCALE GENOMIC DNA]</scope>
    <source>
        <strain evidence="2 4">GH-19</strain>
    </source>
</reference>
<evidence type="ECO:0000313" key="4">
    <source>
        <dbReference type="Proteomes" id="UP001498398"/>
    </source>
</evidence>
<dbReference type="InterPro" id="IPR032675">
    <property type="entry name" value="LRR_dom_sf"/>
</dbReference>
<evidence type="ECO:0000313" key="2">
    <source>
        <dbReference type="EMBL" id="KAK7434240.1"/>
    </source>
</evidence>
<dbReference type="SUPFAM" id="SSF52047">
    <property type="entry name" value="RNI-like"/>
    <property type="match status" value="1"/>
</dbReference>
<feature type="region of interest" description="Disordered" evidence="1">
    <location>
        <begin position="353"/>
        <end position="391"/>
    </location>
</feature>
<protein>
    <submittedName>
        <fullName evidence="2">Uncharacterized protein</fullName>
    </submittedName>
</protein>
<comment type="caution">
    <text evidence="2">The sequence shown here is derived from an EMBL/GenBank/DDBJ whole genome shotgun (WGS) entry which is preliminary data.</text>
</comment>
<keyword evidence="4" id="KW-1185">Reference proteome</keyword>
<gene>
    <name evidence="3" type="ORF">VKT23_016047</name>
    <name evidence="2" type="ORF">VKT23_020290</name>
</gene>
<name>A0ABR1IMV1_9AGAR</name>
<dbReference type="Proteomes" id="UP001498398">
    <property type="component" value="Unassembled WGS sequence"/>
</dbReference>
<dbReference type="EMBL" id="JBANRG010000058">
    <property type="protein sequence ID" value="KAK7442450.1"/>
    <property type="molecule type" value="Genomic_DNA"/>
</dbReference>
<feature type="region of interest" description="Disordered" evidence="1">
    <location>
        <begin position="1"/>
        <end position="24"/>
    </location>
</feature>